<dbReference type="SUPFAM" id="SSF51735">
    <property type="entry name" value="NAD(P)-binding Rossmann-fold domains"/>
    <property type="match status" value="1"/>
</dbReference>
<dbReference type="EC" id="1.1.1.282" evidence="1"/>
<dbReference type="OrthoDB" id="9792692at2"/>
<dbReference type="Proteomes" id="UP000318995">
    <property type="component" value="Unassembled WGS sequence"/>
</dbReference>
<dbReference type="GO" id="GO:0019632">
    <property type="term" value="P:shikimate metabolic process"/>
    <property type="evidence" value="ECO:0007669"/>
    <property type="project" value="TreeGrafter"/>
</dbReference>
<organism evidence="1 2">
    <name type="scientific">Botrimarina hoheduenensis</name>
    <dbReference type="NCBI Taxonomy" id="2528000"/>
    <lineage>
        <taxon>Bacteria</taxon>
        <taxon>Pseudomonadati</taxon>
        <taxon>Planctomycetota</taxon>
        <taxon>Planctomycetia</taxon>
        <taxon>Pirellulales</taxon>
        <taxon>Lacipirellulaceae</taxon>
        <taxon>Botrimarina</taxon>
    </lineage>
</organism>
<protein>
    <submittedName>
        <fullName evidence="1">Quinate/shikimate dehydrogenase</fullName>
        <ecNumber evidence="1">1.1.1.282</ecNumber>
    </submittedName>
</protein>
<dbReference type="GO" id="GO:0009423">
    <property type="term" value="P:chorismate biosynthetic process"/>
    <property type="evidence" value="ECO:0007669"/>
    <property type="project" value="TreeGrafter"/>
</dbReference>
<dbReference type="RefSeq" id="WP_146572945.1">
    <property type="nucleotide sequence ID" value="NZ_SJPH01000003.1"/>
</dbReference>
<dbReference type="PANTHER" id="PTHR21089">
    <property type="entry name" value="SHIKIMATE DEHYDROGENASE"/>
    <property type="match status" value="1"/>
</dbReference>
<name>A0A5C5W6C3_9BACT</name>
<reference evidence="1 2" key="1">
    <citation type="submission" date="2019-02" db="EMBL/GenBank/DDBJ databases">
        <title>Deep-cultivation of Planctomycetes and their phenomic and genomic characterization uncovers novel biology.</title>
        <authorList>
            <person name="Wiegand S."/>
            <person name="Jogler M."/>
            <person name="Boedeker C."/>
            <person name="Pinto D."/>
            <person name="Vollmers J."/>
            <person name="Rivas-Marin E."/>
            <person name="Kohn T."/>
            <person name="Peeters S.H."/>
            <person name="Heuer A."/>
            <person name="Rast P."/>
            <person name="Oberbeckmann S."/>
            <person name="Bunk B."/>
            <person name="Jeske O."/>
            <person name="Meyerdierks A."/>
            <person name="Storesund J.E."/>
            <person name="Kallscheuer N."/>
            <person name="Luecker S."/>
            <person name="Lage O.M."/>
            <person name="Pohl T."/>
            <person name="Merkel B.J."/>
            <person name="Hornburger P."/>
            <person name="Mueller R.-W."/>
            <person name="Bruemmer F."/>
            <person name="Labrenz M."/>
            <person name="Spormann A.M."/>
            <person name="Op Den Camp H."/>
            <person name="Overmann J."/>
            <person name="Amann R."/>
            <person name="Jetten M.S.M."/>
            <person name="Mascher T."/>
            <person name="Medema M.H."/>
            <person name="Devos D.P."/>
            <person name="Kaster A.-K."/>
            <person name="Ovreas L."/>
            <person name="Rohde M."/>
            <person name="Galperin M.Y."/>
            <person name="Jogler C."/>
        </authorList>
    </citation>
    <scope>NUCLEOTIDE SEQUENCE [LARGE SCALE GENOMIC DNA]</scope>
    <source>
        <strain evidence="1 2">Pla111</strain>
    </source>
</reference>
<dbReference type="GO" id="GO:0004764">
    <property type="term" value="F:shikimate 3-dehydrogenase (NADP+) activity"/>
    <property type="evidence" value="ECO:0007669"/>
    <property type="project" value="InterPro"/>
</dbReference>
<dbReference type="EMBL" id="SJPH01000003">
    <property type="protein sequence ID" value="TWT46436.1"/>
    <property type="molecule type" value="Genomic_DNA"/>
</dbReference>
<accession>A0A5C5W6C3</accession>
<dbReference type="Gene3D" id="3.40.50.720">
    <property type="entry name" value="NAD(P)-binding Rossmann-like Domain"/>
    <property type="match status" value="1"/>
</dbReference>
<dbReference type="GO" id="GO:0050661">
    <property type="term" value="F:NADP binding"/>
    <property type="evidence" value="ECO:0007669"/>
    <property type="project" value="TreeGrafter"/>
</dbReference>
<keyword evidence="1" id="KW-0560">Oxidoreductase</keyword>
<gene>
    <name evidence="1" type="primary">ydiB</name>
    <name evidence="1" type="ORF">Pla111_15320</name>
</gene>
<proteinExistence type="predicted"/>
<keyword evidence="2" id="KW-1185">Reference proteome</keyword>
<sequence length="295" mass="31373">MPDSNLLEKLCLVGDAVAGDPSHFMIERALETMGVEWRFLSFEPPVDRIGDALAGLDALGFRGVRLRGVLQDAAAQAEDGSWKLTERAIRTGRATHLTRHDGVLQADDATGPALVEALADTLGEAGDPAGKRVVLLGAGGVARSVADVLIERGVELLAIADRSQQAGPALVLALQERAAAGARPTEVRATAWEPGWFDTPESVDWFISVADWPKNDNDRVAATLAPEMLANQLVVDLGVGSKRAPLLLKAVQRDARILDGLPVLVAETALAIEAWTGESVDREVLRDAAEEFLGL</sequence>
<dbReference type="AlphaFoldDB" id="A0A5C5W6C3"/>
<dbReference type="GO" id="GO:0005829">
    <property type="term" value="C:cytosol"/>
    <property type="evidence" value="ECO:0007669"/>
    <property type="project" value="TreeGrafter"/>
</dbReference>
<evidence type="ECO:0000313" key="2">
    <source>
        <dbReference type="Proteomes" id="UP000318995"/>
    </source>
</evidence>
<dbReference type="PANTHER" id="PTHR21089:SF1">
    <property type="entry name" value="BIFUNCTIONAL 3-DEHYDROQUINATE DEHYDRATASE_SHIKIMATE DEHYDROGENASE, CHLOROPLASTIC"/>
    <property type="match status" value="1"/>
</dbReference>
<dbReference type="InterPro" id="IPR036291">
    <property type="entry name" value="NAD(P)-bd_dom_sf"/>
</dbReference>
<dbReference type="InterPro" id="IPR022893">
    <property type="entry name" value="Shikimate_DH_fam"/>
</dbReference>
<comment type="caution">
    <text evidence="1">The sequence shown here is derived from an EMBL/GenBank/DDBJ whole genome shotgun (WGS) entry which is preliminary data.</text>
</comment>
<dbReference type="Gene3D" id="3.40.50.10860">
    <property type="entry name" value="Leucine Dehydrogenase, chain A, domain 1"/>
    <property type="match status" value="1"/>
</dbReference>
<evidence type="ECO:0000313" key="1">
    <source>
        <dbReference type="EMBL" id="TWT46436.1"/>
    </source>
</evidence>